<name>A0A2S5RE66_9PROT</name>
<dbReference type="SUPFAM" id="SSF46785">
    <property type="entry name" value="Winged helix' DNA-binding domain"/>
    <property type="match status" value="1"/>
</dbReference>
<dbReference type="EMBL" id="PHHC01000064">
    <property type="protein sequence ID" value="PPE05616.1"/>
    <property type="molecule type" value="Genomic_DNA"/>
</dbReference>
<dbReference type="InterPro" id="IPR000835">
    <property type="entry name" value="HTH_MarR-typ"/>
</dbReference>
<dbReference type="GO" id="GO:0003700">
    <property type="term" value="F:DNA-binding transcription factor activity"/>
    <property type="evidence" value="ECO:0007669"/>
    <property type="project" value="InterPro"/>
</dbReference>
<keyword evidence="6" id="KW-1185">Reference proteome</keyword>
<protein>
    <recommendedName>
        <fullName evidence="4">HTH marR-type domain-containing protein</fullName>
    </recommendedName>
</protein>
<dbReference type="InterPro" id="IPR036390">
    <property type="entry name" value="WH_DNA-bd_sf"/>
</dbReference>
<keyword evidence="3" id="KW-0804">Transcription</keyword>
<evidence type="ECO:0000256" key="3">
    <source>
        <dbReference type="ARBA" id="ARBA00023163"/>
    </source>
</evidence>
<dbReference type="Proteomes" id="UP000239425">
    <property type="component" value="Unassembled WGS sequence"/>
</dbReference>
<accession>A0A2S5RE66</accession>
<dbReference type="RefSeq" id="WP_104206397.1">
    <property type="nucleotide sequence ID" value="NZ_PHHC01000064.1"/>
</dbReference>
<evidence type="ECO:0000313" key="5">
    <source>
        <dbReference type="EMBL" id="PPE05616.1"/>
    </source>
</evidence>
<feature type="domain" description="HTH marR-type" evidence="4">
    <location>
        <begin position="18"/>
        <end position="155"/>
    </location>
</feature>
<evidence type="ECO:0000256" key="1">
    <source>
        <dbReference type="ARBA" id="ARBA00023015"/>
    </source>
</evidence>
<dbReference type="OrthoDB" id="8479530at2"/>
<dbReference type="PROSITE" id="PS50995">
    <property type="entry name" value="HTH_MARR_2"/>
    <property type="match status" value="1"/>
</dbReference>
<keyword evidence="2" id="KW-0238">DNA-binding</keyword>
<reference evidence="5 6" key="1">
    <citation type="submission" date="2017-11" db="EMBL/GenBank/DDBJ databases">
        <title>Comparative genomic analysis of Holospora spp., intranuclear symbionts of paramecia.</title>
        <authorList>
            <person name="Garushyants S.K."/>
            <person name="Beliavskaya A."/>
            <person name="Malko D.B."/>
            <person name="Logacheva M.D."/>
            <person name="Rautian M.S."/>
            <person name="Gelfand M.S."/>
        </authorList>
    </citation>
    <scope>NUCLEOTIDE SEQUENCE [LARGE SCALE GENOMIC DNA]</scope>
    <source>
        <strain evidence="6">02AZ16</strain>
    </source>
</reference>
<dbReference type="GO" id="GO:0003677">
    <property type="term" value="F:DNA binding"/>
    <property type="evidence" value="ECO:0007669"/>
    <property type="project" value="UniProtKB-KW"/>
</dbReference>
<sequence length="155" mass="18002">MPIEQNYLAPSHETLETYFTFLIKYTQLNRPLRDVIRHCIAKKYALSTEKALVLVYLHAKVSDRSCSIHHIIANHWYGGLNPSYILKKLSEHGLIEKKCHEEDRRKIVVTLSALGRTVAYEIQCRMEYLLDQRPGLIQSLSHSIQSVEQLINFLP</sequence>
<dbReference type="InterPro" id="IPR036388">
    <property type="entry name" value="WH-like_DNA-bd_sf"/>
</dbReference>
<evidence type="ECO:0000313" key="6">
    <source>
        <dbReference type="Proteomes" id="UP000239425"/>
    </source>
</evidence>
<dbReference type="AlphaFoldDB" id="A0A2S5RE66"/>
<dbReference type="Pfam" id="PF22381">
    <property type="entry name" value="Staph_reg_Sar_Rot"/>
    <property type="match status" value="1"/>
</dbReference>
<organism evidence="5 6">
    <name type="scientific">Holospora curviuscula</name>
    <dbReference type="NCBI Taxonomy" id="1082868"/>
    <lineage>
        <taxon>Bacteria</taxon>
        <taxon>Pseudomonadati</taxon>
        <taxon>Pseudomonadota</taxon>
        <taxon>Alphaproteobacteria</taxon>
        <taxon>Holosporales</taxon>
        <taxon>Holosporaceae</taxon>
        <taxon>Holospora</taxon>
    </lineage>
</organism>
<evidence type="ECO:0000259" key="4">
    <source>
        <dbReference type="PROSITE" id="PS50995"/>
    </source>
</evidence>
<dbReference type="InterPro" id="IPR055166">
    <property type="entry name" value="Transc_reg_Sar_Rot_HTH"/>
</dbReference>
<proteinExistence type="predicted"/>
<evidence type="ECO:0000256" key="2">
    <source>
        <dbReference type="ARBA" id="ARBA00023125"/>
    </source>
</evidence>
<gene>
    <name evidence="5" type="ORF">HCUR_00264</name>
</gene>
<comment type="caution">
    <text evidence="5">The sequence shown here is derived from an EMBL/GenBank/DDBJ whole genome shotgun (WGS) entry which is preliminary data.</text>
</comment>
<keyword evidence="1" id="KW-0805">Transcription regulation</keyword>
<dbReference type="Gene3D" id="1.10.10.10">
    <property type="entry name" value="Winged helix-like DNA-binding domain superfamily/Winged helix DNA-binding domain"/>
    <property type="match status" value="1"/>
</dbReference>